<accession>A0A2P5BGH5</accession>
<organism evidence="1 2">
    <name type="scientific">Parasponia andersonii</name>
    <name type="common">Sponia andersonii</name>
    <dbReference type="NCBI Taxonomy" id="3476"/>
    <lineage>
        <taxon>Eukaryota</taxon>
        <taxon>Viridiplantae</taxon>
        <taxon>Streptophyta</taxon>
        <taxon>Embryophyta</taxon>
        <taxon>Tracheophyta</taxon>
        <taxon>Spermatophyta</taxon>
        <taxon>Magnoliopsida</taxon>
        <taxon>eudicotyledons</taxon>
        <taxon>Gunneridae</taxon>
        <taxon>Pentapetalae</taxon>
        <taxon>rosids</taxon>
        <taxon>fabids</taxon>
        <taxon>Rosales</taxon>
        <taxon>Cannabaceae</taxon>
        <taxon>Parasponia</taxon>
    </lineage>
</organism>
<dbReference type="Proteomes" id="UP000237105">
    <property type="component" value="Unassembled WGS sequence"/>
</dbReference>
<dbReference type="AlphaFoldDB" id="A0A2P5BGH5"/>
<reference evidence="2" key="1">
    <citation type="submission" date="2016-06" db="EMBL/GenBank/DDBJ databases">
        <title>Parallel loss of symbiosis genes in relatives of nitrogen-fixing non-legume Parasponia.</title>
        <authorList>
            <person name="Van Velzen R."/>
            <person name="Holmer R."/>
            <person name="Bu F."/>
            <person name="Rutten L."/>
            <person name="Van Zeijl A."/>
            <person name="Liu W."/>
            <person name="Santuari L."/>
            <person name="Cao Q."/>
            <person name="Sharma T."/>
            <person name="Shen D."/>
            <person name="Roswanjaya Y."/>
            <person name="Wardhani T."/>
            <person name="Kalhor M.S."/>
            <person name="Jansen J."/>
            <person name="Van den Hoogen J."/>
            <person name="Gungor B."/>
            <person name="Hartog M."/>
            <person name="Hontelez J."/>
            <person name="Verver J."/>
            <person name="Yang W.-C."/>
            <person name="Schijlen E."/>
            <person name="Repin R."/>
            <person name="Schilthuizen M."/>
            <person name="Schranz E."/>
            <person name="Heidstra R."/>
            <person name="Miyata K."/>
            <person name="Fedorova E."/>
            <person name="Kohlen W."/>
            <person name="Bisseling T."/>
            <person name="Smit S."/>
            <person name="Geurts R."/>
        </authorList>
    </citation>
    <scope>NUCLEOTIDE SEQUENCE [LARGE SCALE GENOMIC DNA]</scope>
    <source>
        <strain evidence="2">cv. WU1-14</strain>
    </source>
</reference>
<evidence type="ECO:0000313" key="2">
    <source>
        <dbReference type="Proteomes" id="UP000237105"/>
    </source>
</evidence>
<proteinExistence type="predicted"/>
<protein>
    <submittedName>
        <fullName evidence="1">Uncharacterized protein</fullName>
    </submittedName>
</protein>
<evidence type="ECO:0000313" key="1">
    <source>
        <dbReference type="EMBL" id="PON47883.1"/>
    </source>
</evidence>
<dbReference type="EMBL" id="JXTB01000286">
    <property type="protein sequence ID" value="PON47883.1"/>
    <property type="molecule type" value="Genomic_DNA"/>
</dbReference>
<gene>
    <name evidence="1" type="ORF">PanWU01x14_241220</name>
</gene>
<sequence>MRQQIIDINKILSEGEAQEKRFGLKERKDNKKTQFSNEVKEAISFIVQGAGAFVTTMNSWDHVAKFEIINILLDTKFEQNVTVLPLLLDSKSIMLPWDVFNDERLRKHFHKRIWLSDSESSRTARHALSIIAKYVASLGSNESSDMDELIELLSSSLSGVLYLIVF</sequence>
<keyword evidence="2" id="KW-1185">Reference proteome</keyword>
<name>A0A2P5BGH5_PARAD</name>
<comment type="caution">
    <text evidence="1">The sequence shown here is derived from an EMBL/GenBank/DDBJ whole genome shotgun (WGS) entry which is preliminary data.</text>
</comment>